<evidence type="ECO:0000256" key="2">
    <source>
        <dbReference type="ARBA" id="ARBA00023002"/>
    </source>
</evidence>
<evidence type="ECO:0000256" key="1">
    <source>
        <dbReference type="ARBA" id="ARBA00006484"/>
    </source>
</evidence>
<evidence type="ECO:0000313" key="5">
    <source>
        <dbReference type="Proteomes" id="UP001595387"/>
    </source>
</evidence>
<dbReference type="Gene3D" id="3.40.50.720">
    <property type="entry name" value="NAD(P)-binding Rossmann-like Domain"/>
    <property type="match status" value="1"/>
</dbReference>
<name>A0ABV7A2W8_9BACI</name>
<dbReference type="InterPro" id="IPR002347">
    <property type="entry name" value="SDR_fam"/>
</dbReference>
<sequence length="236" mass="25099">MMKLKGKTAIITGASAGIGQAIAEQLAAEGSNVVLAARSTGKLKDLAEKINQKTGGKALDVPTDVTDKSAVDELYNRAIDSFGTVDIYVNNAGLVLSSAITDREVGEWDKMVDVNIKGVLYGIDSVLPHMLEKASGHIVNIDSVSGHEVNKSSAVYAATKYAVRAISESLEKELARTGVKVSNISPGRVNTERVLKKLGDDPERKPLQPEDVAGAVVYAVTQPDYVNVNEIIVRPV</sequence>
<dbReference type="RefSeq" id="WP_390302933.1">
    <property type="nucleotide sequence ID" value="NZ_JBHRRZ010000005.1"/>
</dbReference>
<dbReference type="SUPFAM" id="SSF51735">
    <property type="entry name" value="NAD(P)-binding Rossmann-fold domains"/>
    <property type="match status" value="1"/>
</dbReference>
<dbReference type="Proteomes" id="UP001595387">
    <property type="component" value="Unassembled WGS sequence"/>
</dbReference>
<accession>A0ABV7A2W8</accession>
<proteinExistence type="inferred from homology"/>
<dbReference type="PRINTS" id="PR00081">
    <property type="entry name" value="GDHRDH"/>
</dbReference>
<keyword evidence="5" id="KW-1185">Reference proteome</keyword>
<comment type="caution">
    <text evidence="4">The sequence shown here is derived from an EMBL/GenBank/DDBJ whole genome shotgun (WGS) entry which is preliminary data.</text>
</comment>
<comment type="similarity">
    <text evidence="1 3">Belongs to the short-chain dehydrogenases/reductases (SDR) family.</text>
</comment>
<evidence type="ECO:0000256" key="3">
    <source>
        <dbReference type="RuleBase" id="RU000363"/>
    </source>
</evidence>
<reference evidence="5" key="1">
    <citation type="journal article" date="2019" name="Int. J. Syst. Evol. Microbiol.">
        <title>The Global Catalogue of Microorganisms (GCM) 10K type strain sequencing project: providing services to taxonomists for standard genome sequencing and annotation.</title>
        <authorList>
            <consortium name="The Broad Institute Genomics Platform"/>
            <consortium name="The Broad Institute Genome Sequencing Center for Infectious Disease"/>
            <person name="Wu L."/>
            <person name="Ma J."/>
        </authorList>
    </citation>
    <scope>NUCLEOTIDE SEQUENCE [LARGE SCALE GENOMIC DNA]</scope>
    <source>
        <strain evidence="5">KCTC 13193</strain>
    </source>
</reference>
<organism evidence="4 5">
    <name type="scientific">Virgibacillus sediminis</name>
    <dbReference type="NCBI Taxonomy" id="202260"/>
    <lineage>
        <taxon>Bacteria</taxon>
        <taxon>Bacillati</taxon>
        <taxon>Bacillota</taxon>
        <taxon>Bacilli</taxon>
        <taxon>Bacillales</taxon>
        <taxon>Bacillaceae</taxon>
        <taxon>Virgibacillus</taxon>
    </lineage>
</organism>
<dbReference type="PANTHER" id="PTHR43115">
    <property type="entry name" value="DEHYDROGENASE/REDUCTASE SDR FAMILY MEMBER 11"/>
    <property type="match status" value="1"/>
</dbReference>
<dbReference type="PANTHER" id="PTHR43115:SF4">
    <property type="entry name" value="DEHYDROGENASE_REDUCTASE SDR FAMILY MEMBER 11"/>
    <property type="match status" value="1"/>
</dbReference>
<keyword evidence="2 4" id="KW-0560">Oxidoreductase</keyword>
<dbReference type="Pfam" id="PF00106">
    <property type="entry name" value="adh_short"/>
    <property type="match status" value="1"/>
</dbReference>
<dbReference type="InterPro" id="IPR036291">
    <property type="entry name" value="NAD(P)-bd_dom_sf"/>
</dbReference>
<dbReference type="EMBL" id="JBHRRZ010000005">
    <property type="protein sequence ID" value="MFC2947387.1"/>
    <property type="molecule type" value="Genomic_DNA"/>
</dbReference>
<dbReference type="GO" id="GO:0016491">
    <property type="term" value="F:oxidoreductase activity"/>
    <property type="evidence" value="ECO:0007669"/>
    <property type="project" value="UniProtKB-KW"/>
</dbReference>
<dbReference type="EC" id="1.-.-.-" evidence="4"/>
<dbReference type="PRINTS" id="PR00080">
    <property type="entry name" value="SDRFAMILY"/>
</dbReference>
<gene>
    <name evidence="4" type="ORF">ACFODW_03275</name>
</gene>
<evidence type="ECO:0000313" key="4">
    <source>
        <dbReference type="EMBL" id="MFC2947387.1"/>
    </source>
</evidence>
<protein>
    <submittedName>
        <fullName evidence="4">SDR family oxidoreductase</fullName>
        <ecNumber evidence="4">1.-.-.-</ecNumber>
    </submittedName>
</protein>